<evidence type="ECO:0000259" key="3">
    <source>
        <dbReference type="Pfam" id="PF26335"/>
    </source>
</evidence>
<feature type="domain" description="Beta-lactamase-related" evidence="2">
    <location>
        <begin position="104"/>
        <end position="418"/>
    </location>
</feature>
<feature type="chain" id="PRO_5013574427" evidence="1">
    <location>
        <begin position="19"/>
        <end position="609"/>
    </location>
</feature>
<feature type="domain" description="Beta-lactamase-like ARB-00930-like C-terminal" evidence="3">
    <location>
        <begin position="443"/>
        <end position="579"/>
    </location>
</feature>
<evidence type="ECO:0000256" key="1">
    <source>
        <dbReference type="SAM" id="SignalP"/>
    </source>
</evidence>
<dbReference type="Gene3D" id="3.40.710.10">
    <property type="entry name" value="DD-peptidase/beta-lactamase superfamily"/>
    <property type="match status" value="1"/>
</dbReference>
<dbReference type="Pfam" id="PF00144">
    <property type="entry name" value="Beta-lactamase"/>
    <property type="match status" value="1"/>
</dbReference>
<dbReference type="InterPro" id="IPR051478">
    <property type="entry name" value="Beta-lactamase-like_AB/R"/>
</dbReference>
<sequence length="609" mass="65827">MRPLLALILTVLLGSTTAAVLTKDGKQICPLQGQQFPVPTNLSQDSIFNEALQSLEATLHANISQTPYNETTFSIGVFSANDEDLLWEFHHADELVKNSSLGANDVDADSVYRVASISKILTIYLWLIHDGDRRLNDPIIEYVPELATGDAKGRDYAVPDWSEITVGDLMMYLAGIGRDYGLNDVAIKNSVTEYLSADTVQMFMSSGPPKEKPVCGYFKNGYDYIACKEDNYIQAVANLAAVFAPGYTPMYSNANWAILGYALEKLAGEEVEAVFNSSLVEALGLTGTSYTTPKIVTKHAVIPNGNVSSSSWDDELGPLAAAAGAYSTTNDLAKIGRAILNSTLTSKAVTRRWFSTSTFVDSLDQAAGRGWEIFRREVNGHTVDVYTKAGNWGSYTSVFALIPSYNIGFSILSTSSSAHGKLTASLPNLLITTLLTALEASTRSQATHNFAGTYTDPTANSTLTLTLDTSPGLKVTAYTSAGVDLLSTVFGRPDYVVDFRIVPNQLYDRRGSVGFTGIYALPEDVPKNGDFYWPCQNWLDIDDYTFGNVPLGQMVFEVDASGRACGVRLVALGMELERVQLPFLTEYCEAQGIGLGGVSAASGSDGMRT</sequence>
<gene>
    <name evidence="4" type="ORF">ZT1E4_G1810</name>
</gene>
<dbReference type="Pfam" id="PF26335">
    <property type="entry name" value="ARB_00930_C"/>
    <property type="match status" value="1"/>
</dbReference>
<organism evidence="4 5">
    <name type="scientific">Zymoseptoria tritici ST99CH_1E4</name>
    <dbReference type="NCBI Taxonomy" id="1276532"/>
    <lineage>
        <taxon>Eukaryota</taxon>
        <taxon>Fungi</taxon>
        <taxon>Dikarya</taxon>
        <taxon>Ascomycota</taxon>
        <taxon>Pezizomycotina</taxon>
        <taxon>Dothideomycetes</taxon>
        <taxon>Dothideomycetidae</taxon>
        <taxon>Mycosphaerellales</taxon>
        <taxon>Mycosphaerellaceae</taxon>
        <taxon>Zymoseptoria</taxon>
    </lineage>
</organism>
<dbReference type="InterPro" id="IPR058664">
    <property type="entry name" value="ARB_00930-like_C"/>
</dbReference>
<dbReference type="PANTHER" id="PTHR22935:SF97">
    <property type="entry name" value="BETA-LACTAMASE-RELATED DOMAIN-CONTAINING PROTEIN"/>
    <property type="match status" value="1"/>
</dbReference>
<dbReference type="AlphaFoldDB" id="A0A2H1FNZ1"/>
<keyword evidence="1" id="KW-0732">Signal</keyword>
<protein>
    <submittedName>
        <fullName evidence="4">Uncharacterized protein</fullName>
    </submittedName>
</protein>
<evidence type="ECO:0000313" key="4">
    <source>
        <dbReference type="EMBL" id="SMR43032.1"/>
    </source>
</evidence>
<reference evidence="5" key="1">
    <citation type="submission" date="2017-05" db="EMBL/GenBank/DDBJ databases">
        <authorList>
            <person name="Song R."/>
            <person name="Chenine A.L."/>
            <person name="Ruprecht R.M."/>
        </authorList>
    </citation>
    <scope>NUCLEOTIDE SEQUENCE [LARGE SCALE GENOMIC DNA]</scope>
</reference>
<feature type="signal peptide" evidence="1">
    <location>
        <begin position="1"/>
        <end position="18"/>
    </location>
</feature>
<dbReference type="EMBL" id="LT854253">
    <property type="protein sequence ID" value="SMR43032.1"/>
    <property type="molecule type" value="Genomic_DNA"/>
</dbReference>
<dbReference type="InterPro" id="IPR001466">
    <property type="entry name" value="Beta-lactam-related"/>
</dbReference>
<dbReference type="PANTHER" id="PTHR22935">
    <property type="entry name" value="PENICILLIN-BINDING PROTEIN"/>
    <property type="match status" value="1"/>
</dbReference>
<accession>A0A2H1FNZ1</accession>
<evidence type="ECO:0000259" key="2">
    <source>
        <dbReference type="Pfam" id="PF00144"/>
    </source>
</evidence>
<dbReference type="InterPro" id="IPR012338">
    <property type="entry name" value="Beta-lactam/transpept-like"/>
</dbReference>
<name>A0A2H1FNZ1_ZYMTR</name>
<dbReference type="SUPFAM" id="SSF56601">
    <property type="entry name" value="beta-lactamase/transpeptidase-like"/>
    <property type="match status" value="1"/>
</dbReference>
<dbReference type="Proteomes" id="UP000245764">
    <property type="component" value="Chromosome 1"/>
</dbReference>
<evidence type="ECO:0000313" key="5">
    <source>
        <dbReference type="Proteomes" id="UP000245764"/>
    </source>
</evidence>
<proteinExistence type="predicted"/>